<reference evidence="1 2" key="1">
    <citation type="journal article" date="2015" name="Microbes Environ.">
        <title>Distribution and evolution of nitrogen fixation genes in the phylum bacteroidetes.</title>
        <authorList>
            <person name="Inoue J."/>
            <person name="Oshima K."/>
            <person name="Suda W."/>
            <person name="Sakamoto M."/>
            <person name="Iino T."/>
            <person name="Noda S."/>
            <person name="Hongoh Y."/>
            <person name="Hattori M."/>
            <person name="Ohkuma M."/>
        </authorList>
    </citation>
    <scope>NUCLEOTIDE SEQUENCE [LARGE SCALE GENOMIC DNA]</scope>
    <source>
        <strain evidence="1">JCM 15548</strain>
    </source>
</reference>
<dbReference type="EMBL" id="BAZW01000008">
    <property type="protein sequence ID" value="GAO29331.1"/>
    <property type="molecule type" value="Genomic_DNA"/>
</dbReference>
<dbReference type="Gene3D" id="3.30.565.10">
    <property type="entry name" value="Histidine kinase-like ATPase, C-terminal domain"/>
    <property type="match status" value="1"/>
</dbReference>
<dbReference type="InterPro" id="IPR036890">
    <property type="entry name" value="HATPase_C_sf"/>
</dbReference>
<accession>A0A0E9LW20</accession>
<keyword evidence="1" id="KW-0238">DNA-binding</keyword>
<dbReference type="PANTHER" id="PTHR34220">
    <property type="entry name" value="SENSOR HISTIDINE KINASE YPDA"/>
    <property type="match status" value="1"/>
</dbReference>
<dbReference type="AlphaFoldDB" id="A0A0E9LW20"/>
<keyword evidence="2" id="KW-1185">Reference proteome</keyword>
<proteinExistence type="predicted"/>
<comment type="caution">
    <text evidence="1">The sequence shown here is derived from an EMBL/GenBank/DDBJ whole genome shotgun (WGS) entry which is preliminary data.</text>
</comment>
<name>A0A0E9LW20_9BACT</name>
<organism evidence="1 2">
    <name type="scientific">Geofilum rubicundum JCM 15548</name>
    <dbReference type="NCBI Taxonomy" id="1236989"/>
    <lineage>
        <taxon>Bacteria</taxon>
        <taxon>Pseudomonadati</taxon>
        <taxon>Bacteroidota</taxon>
        <taxon>Bacteroidia</taxon>
        <taxon>Marinilabiliales</taxon>
        <taxon>Marinilabiliaceae</taxon>
        <taxon>Geofilum</taxon>
    </lineage>
</organism>
<dbReference type="STRING" id="1236989.JCM15548_11506"/>
<dbReference type="GO" id="GO:0003677">
    <property type="term" value="F:DNA binding"/>
    <property type="evidence" value="ECO:0007669"/>
    <property type="project" value="UniProtKB-KW"/>
</dbReference>
<dbReference type="SUPFAM" id="SSF55874">
    <property type="entry name" value="ATPase domain of HSP90 chaperone/DNA topoisomerase II/histidine kinase"/>
    <property type="match status" value="1"/>
</dbReference>
<dbReference type="GO" id="GO:0016301">
    <property type="term" value="F:kinase activity"/>
    <property type="evidence" value="ECO:0007669"/>
    <property type="project" value="UniProtKB-KW"/>
</dbReference>
<sequence>MTPFGFNIHIDPSIDPHAILVPPMITQPFVENAVEHGIKDLHENGFLDIRFKQVNKQMIIEVEDNGVGIHHSMQQKNDKTKSHESMAIKITKERLDVIHNDSGGKVGLEIIDKKDVNPFDHGTLVRIILPVVEQNTSKSSTNG</sequence>
<dbReference type="PANTHER" id="PTHR34220:SF7">
    <property type="entry name" value="SENSOR HISTIDINE KINASE YPDA"/>
    <property type="match status" value="1"/>
</dbReference>
<gene>
    <name evidence="1" type="ORF">JCM15548_11506</name>
</gene>
<protein>
    <submittedName>
        <fullName evidence="1">DNA-binding response regulator/sensor histidine kinase</fullName>
    </submittedName>
</protein>
<evidence type="ECO:0000313" key="2">
    <source>
        <dbReference type="Proteomes" id="UP000032900"/>
    </source>
</evidence>
<keyword evidence="1" id="KW-0808">Transferase</keyword>
<dbReference type="Proteomes" id="UP000032900">
    <property type="component" value="Unassembled WGS sequence"/>
</dbReference>
<dbReference type="InterPro" id="IPR050640">
    <property type="entry name" value="Bact_2-comp_sensor_kinase"/>
</dbReference>
<evidence type="ECO:0000313" key="1">
    <source>
        <dbReference type="EMBL" id="GAO29331.1"/>
    </source>
</evidence>
<keyword evidence="1" id="KW-0418">Kinase</keyword>